<feature type="region of interest" description="Disordered" evidence="1">
    <location>
        <begin position="105"/>
        <end position="136"/>
    </location>
</feature>
<evidence type="ECO:0000256" key="1">
    <source>
        <dbReference type="SAM" id="MobiDB-lite"/>
    </source>
</evidence>
<keyword evidence="2" id="KW-1133">Transmembrane helix</keyword>
<sequence length="776" mass="86388">MARPSAERHHLARIVFASQLVLFVGAVIAYRFLGHRTVQDAHAQQSLGFLNRAFEGRDSAPVGLYLALADKWVADLTALALLCLIAQALLFAVWNAMSGRRRSSKEAASVQSDDASVSTDDASFQPHDGSVRSDDASVQEASNLSLTKRIVFTSIVLLIPVMFVTVPYAWRYASYMGRLEKPAGLDDGTYQPPEMPGLTPEQLLQLGKAHKEDAPIRSYLRHPARKPEGVVRIGVFGGSFALGEEAAPEHDVSTHLERILEEAGVGDVEVINFGVSGYGMSQAALLWEYVGRRYELDHVIFMPLFFHIRRDNSFLHTDHHYGPLHGLYVTEGDSVRFVPVVGEDRLDSCRRYFSPLQPFRYWRYDVRVPMLVRPLMPSPLGRRGNPFYYQDDEELGTVEMYKALFQKIASECRQLVVFTDPTLRPQLEGIQSDRIHLMETRLDDFRDASSSLYRAPLDHPSGLGYQLYATEMAHLLLGRDRPTYDILTLGDQIELDTFPAAAEVELGGLSAMEDVVLEIAGSRVGEFRRRPADDGGRSGPVGETVDFGEERIQSIAAYLRAGTRVFVPLPFLLKADEPIDLVWQSAGDSARVRVGKVTTGAGIVGQLDIDWTRLDGRSSAERLRPTDAAGEVADSSTPSWYGRVDEDDEFGVIEITSDQDLGGFRLEIGGKVALEDEVNEVGHGLLPLSLRRLLFGRPWVRNEVRLSPVVSGLLYFRGTQGDFVDIAGLEQKDGWVDLRFTDPGGEVHELPFLPYRVERVLGPRYEPRYGAPLATR</sequence>
<keyword evidence="3" id="KW-0378">Hydrolase</keyword>
<evidence type="ECO:0000256" key="2">
    <source>
        <dbReference type="SAM" id="Phobius"/>
    </source>
</evidence>
<feature type="transmembrane region" description="Helical" evidence="2">
    <location>
        <begin position="72"/>
        <end position="94"/>
    </location>
</feature>
<reference evidence="3" key="1">
    <citation type="submission" date="2020-04" db="EMBL/GenBank/DDBJ databases">
        <authorList>
            <person name="Zhang T."/>
        </authorList>
    </citation>
    <scope>NUCLEOTIDE SEQUENCE</scope>
    <source>
        <strain evidence="3">HKST-UBA02</strain>
    </source>
</reference>
<evidence type="ECO:0000313" key="4">
    <source>
        <dbReference type="Proteomes" id="UP000739538"/>
    </source>
</evidence>
<dbReference type="GO" id="GO:0016787">
    <property type="term" value="F:hydrolase activity"/>
    <property type="evidence" value="ECO:0007669"/>
    <property type="project" value="UniProtKB-KW"/>
</dbReference>
<feature type="compositionally biased region" description="Low complexity" evidence="1">
    <location>
        <begin position="107"/>
        <end position="123"/>
    </location>
</feature>
<dbReference type="Proteomes" id="UP000739538">
    <property type="component" value="Unassembled WGS sequence"/>
</dbReference>
<proteinExistence type="predicted"/>
<name>A0A956SF76_UNCEI</name>
<gene>
    <name evidence="3" type="ORF">KDA27_21445</name>
</gene>
<protein>
    <submittedName>
        <fullName evidence="3">SGNH/GDSL hydrolase family protein</fullName>
    </submittedName>
</protein>
<organism evidence="3 4">
    <name type="scientific">Eiseniibacteriota bacterium</name>
    <dbReference type="NCBI Taxonomy" id="2212470"/>
    <lineage>
        <taxon>Bacteria</taxon>
        <taxon>Candidatus Eiseniibacteriota</taxon>
    </lineage>
</organism>
<dbReference type="CDD" id="cd00229">
    <property type="entry name" value="SGNH_hydrolase"/>
    <property type="match status" value="1"/>
</dbReference>
<feature type="transmembrane region" description="Helical" evidence="2">
    <location>
        <begin position="12"/>
        <end position="33"/>
    </location>
</feature>
<evidence type="ECO:0000313" key="3">
    <source>
        <dbReference type="EMBL" id="MCA9758375.1"/>
    </source>
</evidence>
<keyword evidence="2" id="KW-0812">Transmembrane</keyword>
<feature type="transmembrane region" description="Helical" evidence="2">
    <location>
        <begin position="150"/>
        <end position="170"/>
    </location>
</feature>
<comment type="caution">
    <text evidence="3">The sequence shown here is derived from an EMBL/GenBank/DDBJ whole genome shotgun (WGS) entry which is preliminary data.</text>
</comment>
<dbReference type="EMBL" id="JAGQHS010000166">
    <property type="protein sequence ID" value="MCA9758375.1"/>
    <property type="molecule type" value="Genomic_DNA"/>
</dbReference>
<reference evidence="3" key="2">
    <citation type="journal article" date="2021" name="Microbiome">
        <title>Successional dynamics and alternative stable states in a saline activated sludge microbial community over 9 years.</title>
        <authorList>
            <person name="Wang Y."/>
            <person name="Ye J."/>
            <person name="Ju F."/>
            <person name="Liu L."/>
            <person name="Boyd J.A."/>
            <person name="Deng Y."/>
            <person name="Parks D.H."/>
            <person name="Jiang X."/>
            <person name="Yin X."/>
            <person name="Woodcroft B.J."/>
            <person name="Tyson G.W."/>
            <person name="Hugenholtz P."/>
            <person name="Polz M.F."/>
            <person name="Zhang T."/>
        </authorList>
    </citation>
    <scope>NUCLEOTIDE SEQUENCE</scope>
    <source>
        <strain evidence="3">HKST-UBA02</strain>
    </source>
</reference>
<dbReference type="SUPFAM" id="SSF52266">
    <property type="entry name" value="SGNH hydrolase"/>
    <property type="match status" value="1"/>
</dbReference>
<accession>A0A956SF76</accession>
<keyword evidence="2" id="KW-0472">Membrane</keyword>
<dbReference type="AlphaFoldDB" id="A0A956SF76"/>